<dbReference type="EMBL" id="ADKX01000007">
    <property type="protein sequence ID" value="EFW06308.1"/>
    <property type="molecule type" value="Genomic_DNA"/>
</dbReference>
<accession>E7G702</accession>
<dbReference type="HOGENOM" id="CLU_040785_0_0_9"/>
<name>E7G702_9FIRM</name>
<reference evidence="1 2" key="1">
    <citation type="submission" date="2010-12" db="EMBL/GenBank/DDBJ databases">
        <title>The Genome Sequence of Coprobacillus sp. strain 29_1.</title>
        <authorList>
            <consortium name="The Broad Institute Genome Sequencing Platform"/>
            <person name="Earl A."/>
            <person name="Ward D."/>
            <person name="Feldgarden M."/>
            <person name="Gevers D."/>
            <person name="Daigneault M."/>
            <person name="Sibley C.D."/>
            <person name="White A."/>
            <person name="Strauss J."/>
            <person name="Allen-Vercoe E."/>
            <person name="Young S.K."/>
            <person name="Zeng Q."/>
            <person name="Gargeya S."/>
            <person name="Fitzgerald M."/>
            <person name="Haas B."/>
            <person name="Abouelleil A."/>
            <person name="Alvarado L."/>
            <person name="Arachchi H.M."/>
            <person name="Berlin A."/>
            <person name="Brown A."/>
            <person name="Chapman S.B."/>
            <person name="Chen Z."/>
            <person name="Dunbar C."/>
            <person name="Freedman E."/>
            <person name="Gearin G."/>
            <person name="Gellesch M."/>
            <person name="Goldberg J."/>
            <person name="Griggs A."/>
            <person name="Gujja S."/>
            <person name="Heilman E."/>
            <person name="Heiman D."/>
            <person name="Howarth C."/>
            <person name="Larson L."/>
            <person name="Lui A."/>
            <person name="MacDonald P.J.P."/>
            <person name="Mehta T."/>
            <person name="Montmayeur A."/>
            <person name="Murphy C."/>
            <person name="Neiman D."/>
            <person name="Pearson M."/>
            <person name="Priest M."/>
            <person name="Roberts A."/>
            <person name="Saif S."/>
            <person name="Shea T."/>
            <person name="Shenoy N."/>
            <person name="Sisk P."/>
            <person name="Stolte C."/>
            <person name="Sykes S."/>
            <person name="White J."/>
            <person name="Yandava C."/>
            <person name="Nusbaum C."/>
            <person name="Birren B."/>
        </authorList>
    </citation>
    <scope>NUCLEOTIDE SEQUENCE [LARGE SCALE GENOMIC DNA]</scope>
    <source>
        <strain evidence="1 2">29_1</strain>
    </source>
</reference>
<comment type="caution">
    <text evidence="1">The sequence shown here is derived from an EMBL/GenBank/DDBJ whole genome shotgun (WGS) entry which is preliminary data.</text>
</comment>
<sequence>MKRFNKMFFRKRKLPDYIRESLEKLETEPQDWLSLYATAYQVLDHKHQDAIVRLGKIGYQYLSRLAIPQILKIGEQWRSYTSLLWSIDWQTIDIKSMSTYFQNSDDYESLLIMGSFHPSGYFREKCLKLLYAYPQTLPFMMIRMNDWVQQVQEQAYVLTMQRLSECSLEELIQTSYVLIKVKKSKRRQQIHFDEVEKYYINRFNELIHNLDIYNLLRLNVLTRKAFYEIVTEHSLLSNEVIEKLLTKEKDSYCLLLLTRSLLHSEQMDMVRLHSYLYHPSFYVRKEAILCYYHFNQNIWNGIEEILLDKSYSIRDYIRFLLRKHTQFDCLNFYLQHLDCPVGILGVGECGSEEQVDILLPYLKSDNEKIVKVTIQALSQLMKEKASNIYWHFLLDSRISLSKAAYQSIIKYKVHYGARCVYKYYQQVSHQHQKRYLLRILLAEDSWERLPFLLEMYWYPEDKLCHYIQTKVNQRNPYKHVSQELKEDIMNCLTHQQYHIPQEISDSIIFDLKFVCK</sequence>
<keyword evidence="2" id="KW-1185">Reference proteome</keyword>
<dbReference type="STRING" id="100884.GCA_000269565_01172"/>
<gene>
    <name evidence="1" type="ORF">HMPREF9488_00540</name>
</gene>
<dbReference type="InterPro" id="IPR016024">
    <property type="entry name" value="ARM-type_fold"/>
</dbReference>
<dbReference type="SUPFAM" id="SSF48371">
    <property type="entry name" value="ARM repeat"/>
    <property type="match status" value="1"/>
</dbReference>
<organism evidence="1 2">
    <name type="scientific">Coprobacillus cateniformis</name>
    <dbReference type="NCBI Taxonomy" id="100884"/>
    <lineage>
        <taxon>Bacteria</taxon>
        <taxon>Bacillati</taxon>
        <taxon>Bacillota</taxon>
        <taxon>Erysipelotrichia</taxon>
        <taxon>Erysipelotrichales</taxon>
        <taxon>Coprobacillaceae</taxon>
        <taxon>Coprobacillus</taxon>
    </lineage>
</organism>
<evidence type="ECO:0000313" key="2">
    <source>
        <dbReference type="Proteomes" id="UP000003157"/>
    </source>
</evidence>
<dbReference type="AlphaFoldDB" id="E7G702"/>
<protein>
    <submittedName>
        <fullName evidence="1">Uncharacterized protein</fullName>
    </submittedName>
</protein>
<dbReference type="Proteomes" id="UP000003157">
    <property type="component" value="Unassembled WGS sequence"/>
</dbReference>
<evidence type="ECO:0000313" key="1">
    <source>
        <dbReference type="EMBL" id="EFW06308.1"/>
    </source>
</evidence>
<dbReference type="eggNOG" id="COG1413">
    <property type="taxonomic scope" value="Bacteria"/>
</dbReference>
<proteinExistence type="predicted"/>